<evidence type="ECO:0000259" key="10">
    <source>
        <dbReference type="PROSITE" id="PS00486"/>
    </source>
</evidence>
<dbReference type="NCBIfam" id="NF003810">
    <property type="entry name" value="PRK05399.1"/>
    <property type="match status" value="1"/>
</dbReference>
<evidence type="ECO:0000256" key="6">
    <source>
        <dbReference type="PIRNR" id="PIRNR037677"/>
    </source>
</evidence>
<feature type="compositionally biased region" description="Basic and acidic residues" evidence="9">
    <location>
        <begin position="49"/>
        <end position="59"/>
    </location>
</feature>
<dbReference type="GO" id="GO:0140664">
    <property type="term" value="F:ATP-dependent DNA damage sensor activity"/>
    <property type="evidence" value="ECO:0007669"/>
    <property type="project" value="InterPro"/>
</dbReference>
<evidence type="ECO:0000256" key="9">
    <source>
        <dbReference type="SAM" id="MobiDB-lite"/>
    </source>
</evidence>
<comment type="similarity">
    <text evidence="1 6 7">Belongs to the DNA mismatch repair MutS family.</text>
</comment>
<dbReference type="InterPro" id="IPR007860">
    <property type="entry name" value="DNA_mmatch_repair_MutS_con_dom"/>
</dbReference>
<evidence type="ECO:0000313" key="12">
    <source>
        <dbReference type="Proteomes" id="UP000663699"/>
    </source>
</evidence>
<feature type="region of interest" description="Disordered" evidence="9">
    <location>
        <begin position="138"/>
        <end position="165"/>
    </location>
</feature>
<dbReference type="Proteomes" id="UP000663699">
    <property type="component" value="Chromosome 15"/>
</dbReference>
<evidence type="ECO:0000256" key="3">
    <source>
        <dbReference type="ARBA" id="ARBA00022763"/>
    </source>
</evidence>
<keyword evidence="4 6" id="KW-0067">ATP-binding</keyword>
<proteinExistence type="inferred from homology"/>
<dbReference type="Pfam" id="PF05192">
    <property type="entry name" value="MutS_III"/>
    <property type="match status" value="1"/>
</dbReference>
<sequence>METKKKAEKLTQQTLLGFIKKSEKKKEPNSPDFPYTPSKSSDLSSFVENGHDGLSELEAKPLNSEDSSFSGIFTPVTLNIDQSKREESRANGRFSSFHASPSLGRVEDSEEEDGIEYISVRRKKPKVIHDSDDEFKMAVSEDENSGNNEIDSYSSASNSQEEDHLSIRKLRKLTNKHRKQDIAGKSLGVEESTVFEDGCLSIDSSDKKSPFTPLISTQKKSKVVDHENKDNYKFLLPEYRRDADGNLPSSPNYDERTLYIPPSAYKSFKPFEKQYWDIKSKFMDTLVFFQKGKFYELYQLDADIGHQLFNLKMTDRVGTMRMVGIPEASYEYWASKFIAKGFKIARVDQLESALGKEMRDKISKVKDEKVVRRELIHVLTSGTLINEGIITSDMSTYCMAIKEEYEINSSVISYGICFVDAAAGNFKITYFKDDLSRTKLYTLITQIKPKELILEKGNVTPKTIKLLKNSGINEAVWNFIKPGIEFWDEHTTESQFLMNNYFKNNDFNNWPLALQKARSYPIAMSSVGGLVWYLKSLKMDKNLCSLGNFEWYDLIQKNSSLILDGQTLKNLEIFNNSHNGGLDGTLIKLLNRCTTPFGKRLFRLWLCHPLRSVNEINERLDVVELLSDVSIRRFIIDSFKTLPDLERMISRIHAKHCNSKDFVRVLEGFNTIYEILNYLYENLKQDNGLLWKIINDIPNLIHVLDDWKKMFDWKKCKDEDMLIPNPGTEKDFDNSLNKIKAIEDELHQMEKQYRKQLKDIGKEIYQIEVPKSIEVPCSWVKLSSTKSVNRYWSPELKIKVRKLQEARETHKIVIKNVQDSFFAKFDENYFQWLKVVKGIAYLDCLTSLSLSSTDFAEPSCRPQIIDSEYSILEFDELRHPCIIPSTSSSFIPNSIKLGGSKDDPTIALLTGPNMAGKSTLLRQTCVAVILAQLGCWVPARRAVLTPMDSIRSRLGANDNIFGSQSTFMVELSETKRIIEESTSKSLVILDELGRGTSTYDGLAIAYSILHKLSTYVGCLGFFSTHYHSLVKDFENHPKIAAYYMAAHVDEDERKITFLYELRPGVSAKSYGMNVAAMAGIPEEIIKNAEIAAKNFEISSQSTKLNKANYESCISLASQSDFSWLMKLSISKDPIPSTPDLKRQLYKVEKTFEYFILRQKVITLYKEFLRYTRTLEQNKKKELRHWIRQEFERNKHIYDTEQIKYLYSTGKQQLQHVNKLIILSKDPKVEKNEDE</sequence>
<dbReference type="InterPro" id="IPR007695">
    <property type="entry name" value="DNA_mismatch_repair_MutS-lik_N"/>
</dbReference>
<dbReference type="Pfam" id="PF05190">
    <property type="entry name" value="MutS_IV"/>
    <property type="match status" value="1"/>
</dbReference>
<feature type="compositionally biased region" description="Polar residues" evidence="9">
    <location>
        <begin position="64"/>
        <end position="81"/>
    </location>
</feature>
<feature type="coiled-coil region" evidence="8">
    <location>
        <begin position="732"/>
        <end position="759"/>
    </location>
</feature>
<dbReference type="Pfam" id="PF00488">
    <property type="entry name" value="MutS_V"/>
    <property type="match status" value="1"/>
</dbReference>
<dbReference type="Pfam" id="PF05188">
    <property type="entry name" value="MutS_II"/>
    <property type="match status" value="1"/>
</dbReference>
<dbReference type="Gene3D" id="3.40.50.300">
    <property type="entry name" value="P-loop containing nucleotide triphosphate hydrolases"/>
    <property type="match status" value="1"/>
</dbReference>
<dbReference type="InterPro" id="IPR045293">
    <property type="entry name" value="Complex1_LYR_LYRM2"/>
</dbReference>
<dbReference type="GO" id="GO:0032301">
    <property type="term" value="C:MutSalpha complex"/>
    <property type="evidence" value="ECO:0007669"/>
    <property type="project" value="TreeGrafter"/>
</dbReference>
<dbReference type="InterPro" id="IPR016151">
    <property type="entry name" value="DNA_mismatch_repair_MutS_N"/>
</dbReference>
<dbReference type="Pfam" id="PF05347">
    <property type="entry name" value="Complex1_LYR"/>
    <property type="match status" value="1"/>
</dbReference>
<dbReference type="PANTHER" id="PTHR11361">
    <property type="entry name" value="DNA MISMATCH REPAIR PROTEIN MUTS FAMILY MEMBER"/>
    <property type="match status" value="1"/>
</dbReference>
<keyword evidence="6 7" id="KW-0234">DNA repair</keyword>
<keyword evidence="2 6" id="KW-0547">Nucleotide-binding</keyword>
<dbReference type="FunFam" id="1.10.1420.10:FF:000005">
    <property type="entry name" value="DNA mismatch repair protein"/>
    <property type="match status" value="1"/>
</dbReference>
<name>A0A899FYN5_9ASCO</name>
<dbReference type="Gene3D" id="3.40.1170.10">
    <property type="entry name" value="DNA repair protein MutS, domain I"/>
    <property type="match status" value="1"/>
</dbReference>
<dbReference type="PIRSF" id="PIRSF037677">
    <property type="entry name" value="DNA_mis_repair_Msh6"/>
    <property type="match status" value="1"/>
</dbReference>
<dbReference type="SMART" id="SM00533">
    <property type="entry name" value="MUTSd"/>
    <property type="match status" value="1"/>
</dbReference>
<dbReference type="InterPro" id="IPR008011">
    <property type="entry name" value="Complex1_LYR_dom"/>
</dbReference>
<dbReference type="SUPFAM" id="SSF48334">
    <property type="entry name" value="DNA repair protein MutS, domain III"/>
    <property type="match status" value="1"/>
</dbReference>
<dbReference type="PROSITE" id="PS00486">
    <property type="entry name" value="DNA_MISMATCH_REPAIR_2"/>
    <property type="match status" value="1"/>
</dbReference>
<gene>
    <name evidence="11" type="ORF">MERGE_001308</name>
</gene>
<evidence type="ECO:0000256" key="5">
    <source>
        <dbReference type="ARBA" id="ARBA00023125"/>
    </source>
</evidence>
<dbReference type="InterPro" id="IPR027417">
    <property type="entry name" value="P-loop_NTPase"/>
</dbReference>
<dbReference type="PANTHER" id="PTHR11361:SF148">
    <property type="entry name" value="DNA MISMATCH REPAIR PROTEIN MSH6"/>
    <property type="match status" value="1"/>
</dbReference>
<dbReference type="Gene3D" id="3.30.420.110">
    <property type="entry name" value="MutS, connector domain"/>
    <property type="match status" value="1"/>
</dbReference>
<evidence type="ECO:0000256" key="2">
    <source>
        <dbReference type="ARBA" id="ARBA00022741"/>
    </source>
</evidence>
<dbReference type="SUPFAM" id="SSF55271">
    <property type="entry name" value="DNA repair protein MutS, domain I"/>
    <property type="match status" value="1"/>
</dbReference>
<dbReference type="InterPro" id="IPR000432">
    <property type="entry name" value="DNA_mismatch_repair_MutS_C"/>
</dbReference>
<feature type="compositionally biased region" description="Polar residues" evidence="9">
    <location>
        <begin position="37"/>
        <end position="47"/>
    </location>
</feature>
<feature type="domain" description="DNA mismatch repair proteins mutS family" evidence="10">
    <location>
        <begin position="985"/>
        <end position="1001"/>
    </location>
</feature>
<dbReference type="GO" id="GO:0006298">
    <property type="term" value="P:mismatch repair"/>
    <property type="evidence" value="ECO:0007669"/>
    <property type="project" value="InterPro"/>
</dbReference>
<dbReference type="CDD" id="cd20262">
    <property type="entry name" value="Complex1_LYR_LYRM2"/>
    <property type="match status" value="1"/>
</dbReference>
<dbReference type="InterPro" id="IPR045076">
    <property type="entry name" value="MutS"/>
</dbReference>
<keyword evidence="5 6" id="KW-0238">DNA-binding</keyword>
<dbReference type="SUPFAM" id="SSF52540">
    <property type="entry name" value="P-loop containing nucleoside triphosphate hydrolases"/>
    <property type="match status" value="1"/>
</dbReference>
<dbReference type="InterPro" id="IPR007696">
    <property type="entry name" value="DNA_mismatch_repair_MutS_core"/>
</dbReference>
<dbReference type="InterPro" id="IPR036187">
    <property type="entry name" value="DNA_mismatch_repair_MutS_sf"/>
</dbReference>
<dbReference type="EMBL" id="CP054546">
    <property type="protein sequence ID" value="QSL66921.1"/>
    <property type="molecule type" value="Genomic_DNA"/>
</dbReference>
<reference evidence="11" key="1">
    <citation type="submission" date="2020-06" db="EMBL/GenBank/DDBJ databases">
        <title>Genomes of multiple members of Pneumocystis genus reveal paths to human pathogen Pneumocystis jirovecii.</title>
        <authorList>
            <person name="Cisse O.H."/>
            <person name="Ma L."/>
            <person name="Dekker J."/>
            <person name="Khil P."/>
            <person name="Jo J."/>
            <person name="Brenchley J."/>
            <person name="Blair R."/>
            <person name="Pahar B."/>
            <person name="Chabe M."/>
            <person name="Van Rompay K.A."/>
            <person name="Keesler R."/>
            <person name="Sukura A."/>
            <person name="Hirsch V."/>
            <person name="Kutty G."/>
            <person name="Liu Y."/>
            <person name="Peng L."/>
            <person name="Chen J."/>
            <person name="Song J."/>
            <person name="Weissenbacher-Lang C."/>
            <person name="Xu J."/>
            <person name="Upham N.S."/>
            <person name="Stajich J.E."/>
            <person name="Cuomo C.A."/>
            <person name="Cushion M.T."/>
            <person name="Kovacs J.A."/>
        </authorList>
    </citation>
    <scope>NUCLEOTIDE SEQUENCE</scope>
    <source>
        <strain evidence="11">2A</strain>
    </source>
</reference>
<evidence type="ECO:0000256" key="7">
    <source>
        <dbReference type="RuleBase" id="RU003756"/>
    </source>
</evidence>
<feature type="compositionally biased region" description="Polar residues" evidence="9">
    <location>
        <begin position="145"/>
        <end position="159"/>
    </location>
</feature>
<evidence type="ECO:0000313" key="11">
    <source>
        <dbReference type="EMBL" id="QSL66921.1"/>
    </source>
</evidence>
<dbReference type="Pfam" id="PF01624">
    <property type="entry name" value="MutS_I"/>
    <property type="match status" value="1"/>
</dbReference>
<dbReference type="GO" id="GO:0005524">
    <property type="term" value="F:ATP binding"/>
    <property type="evidence" value="ECO:0007669"/>
    <property type="project" value="UniProtKB-UniRule"/>
</dbReference>
<evidence type="ECO:0000256" key="1">
    <source>
        <dbReference type="ARBA" id="ARBA00006271"/>
    </source>
</evidence>
<dbReference type="InterPro" id="IPR017261">
    <property type="entry name" value="DNA_mismatch_repair_MutS/MSH"/>
</dbReference>
<keyword evidence="3 6" id="KW-0227">DNA damage</keyword>
<accession>A0A899FYN5</accession>
<evidence type="ECO:0000256" key="4">
    <source>
        <dbReference type="ARBA" id="ARBA00022840"/>
    </source>
</evidence>
<dbReference type="InterPro" id="IPR036678">
    <property type="entry name" value="MutS_con_dom_sf"/>
</dbReference>
<keyword evidence="8" id="KW-0175">Coiled coil</keyword>
<organism evidence="11 12">
    <name type="scientific">Pneumocystis wakefieldiae</name>
    <dbReference type="NCBI Taxonomy" id="38082"/>
    <lineage>
        <taxon>Eukaryota</taxon>
        <taxon>Fungi</taxon>
        <taxon>Dikarya</taxon>
        <taxon>Ascomycota</taxon>
        <taxon>Taphrinomycotina</taxon>
        <taxon>Pneumocystomycetes</taxon>
        <taxon>Pneumocystaceae</taxon>
        <taxon>Pneumocystis</taxon>
    </lineage>
</organism>
<feature type="compositionally biased region" description="Basic and acidic residues" evidence="9">
    <location>
        <begin position="20"/>
        <end position="29"/>
    </location>
</feature>
<dbReference type="SMART" id="SM00534">
    <property type="entry name" value="MUTSac"/>
    <property type="match status" value="1"/>
</dbReference>
<dbReference type="GO" id="GO:0030983">
    <property type="term" value="F:mismatched DNA binding"/>
    <property type="evidence" value="ECO:0007669"/>
    <property type="project" value="UniProtKB-UniRule"/>
</dbReference>
<protein>
    <recommendedName>
        <fullName evidence="6">DNA mismatch repair protein</fullName>
    </recommendedName>
</protein>
<dbReference type="SUPFAM" id="SSF53150">
    <property type="entry name" value="DNA repair protein MutS, domain II"/>
    <property type="match status" value="1"/>
</dbReference>
<dbReference type="Gene3D" id="1.10.1420.10">
    <property type="match status" value="2"/>
</dbReference>
<dbReference type="FunFam" id="3.40.1170.10:FF:000002">
    <property type="entry name" value="DNA mismatch repair protein"/>
    <property type="match status" value="1"/>
</dbReference>
<dbReference type="InterPro" id="IPR007861">
    <property type="entry name" value="DNA_mismatch_repair_MutS_clamp"/>
</dbReference>
<evidence type="ECO:0000256" key="8">
    <source>
        <dbReference type="SAM" id="Coils"/>
    </source>
</evidence>
<feature type="region of interest" description="Disordered" evidence="9">
    <location>
        <begin position="1"/>
        <end position="113"/>
    </location>
</feature>
<dbReference type="AlphaFoldDB" id="A0A899FYN5"/>
<dbReference type="OrthoDB" id="10252754at2759"/>
<comment type="function">
    <text evidence="6 7">Component of the post-replicative DNA mismatch repair system (MMR).</text>
</comment>
<keyword evidence="12" id="KW-1185">Reference proteome</keyword>